<comment type="caution">
    <text evidence="1">The sequence shown here is derived from an EMBL/GenBank/DDBJ whole genome shotgun (WGS) entry which is preliminary data.</text>
</comment>
<evidence type="ECO:0000313" key="2">
    <source>
        <dbReference type="Proteomes" id="UP000287651"/>
    </source>
</evidence>
<dbReference type="Proteomes" id="UP000287651">
    <property type="component" value="Unassembled WGS sequence"/>
</dbReference>
<accession>A0A426XDQ8</accession>
<gene>
    <name evidence="1" type="ORF">B296_00053210</name>
</gene>
<dbReference type="EMBL" id="AMZH03022090">
    <property type="protein sequence ID" value="RRT37606.1"/>
    <property type="molecule type" value="Genomic_DNA"/>
</dbReference>
<organism evidence="1 2">
    <name type="scientific">Ensete ventricosum</name>
    <name type="common">Abyssinian banana</name>
    <name type="synonym">Musa ensete</name>
    <dbReference type="NCBI Taxonomy" id="4639"/>
    <lineage>
        <taxon>Eukaryota</taxon>
        <taxon>Viridiplantae</taxon>
        <taxon>Streptophyta</taxon>
        <taxon>Embryophyta</taxon>
        <taxon>Tracheophyta</taxon>
        <taxon>Spermatophyta</taxon>
        <taxon>Magnoliopsida</taxon>
        <taxon>Liliopsida</taxon>
        <taxon>Zingiberales</taxon>
        <taxon>Musaceae</taxon>
        <taxon>Ensete</taxon>
    </lineage>
</organism>
<protein>
    <submittedName>
        <fullName evidence="1">Uncharacterized protein</fullName>
    </submittedName>
</protein>
<proteinExistence type="predicted"/>
<sequence length="91" mass="9788">MSGDSELGLGGRLLEWWSPGQEEVLKFGSAADSCKKVRSAVRPLAPPIHPVGCLRRVNHADGPAVQRRGAPPIITGTWLRAAAVFHLPLRT</sequence>
<dbReference type="AlphaFoldDB" id="A0A426XDQ8"/>
<name>A0A426XDQ8_ENSVE</name>
<evidence type="ECO:0000313" key="1">
    <source>
        <dbReference type="EMBL" id="RRT37606.1"/>
    </source>
</evidence>
<reference evidence="1 2" key="1">
    <citation type="journal article" date="2014" name="Agronomy (Basel)">
        <title>A Draft Genome Sequence for Ensete ventricosum, the Drought-Tolerant Tree Against Hunger.</title>
        <authorList>
            <person name="Harrison J."/>
            <person name="Moore K.A."/>
            <person name="Paszkiewicz K."/>
            <person name="Jones T."/>
            <person name="Grant M."/>
            <person name="Ambacheew D."/>
            <person name="Muzemil S."/>
            <person name="Studholme D.J."/>
        </authorList>
    </citation>
    <scope>NUCLEOTIDE SEQUENCE [LARGE SCALE GENOMIC DNA]</scope>
</reference>